<dbReference type="InterPro" id="IPR015381">
    <property type="entry name" value="XLF-like_N"/>
</dbReference>
<dbReference type="PANTHER" id="PTHR32235">
    <property type="entry name" value="NON-HOMOLOGOUS END-JOINING FACTOR 1"/>
    <property type="match status" value="1"/>
</dbReference>
<dbReference type="InterPro" id="IPR038051">
    <property type="entry name" value="XRCC4-like_N_sf"/>
</dbReference>
<evidence type="ECO:0000256" key="4">
    <source>
        <dbReference type="ARBA" id="ARBA00023204"/>
    </source>
</evidence>
<organism evidence="10 11">
    <name type="scientific">Popillia japonica</name>
    <name type="common">Japanese beetle</name>
    <dbReference type="NCBI Taxonomy" id="7064"/>
    <lineage>
        <taxon>Eukaryota</taxon>
        <taxon>Metazoa</taxon>
        <taxon>Ecdysozoa</taxon>
        <taxon>Arthropoda</taxon>
        <taxon>Hexapoda</taxon>
        <taxon>Insecta</taxon>
        <taxon>Pterygota</taxon>
        <taxon>Neoptera</taxon>
        <taxon>Endopterygota</taxon>
        <taxon>Coleoptera</taxon>
        <taxon>Polyphaga</taxon>
        <taxon>Scarabaeiformia</taxon>
        <taxon>Scarabaeidae</taxon>
        <taxon>Rutelinae</taxon>
        <taxon>Popillia</taxon>
    </lineage>
</organism>
<feature type="region of interest" description="Disordered" evidence="8">
    <location>
        <begin position="202"/>
        <end position="225"/>
    </location>
</feature>
<keyword evidence="4" id="KW-0234">DNA repair</keyword>
<feature type="domain" description="XLF-like N-terminal" evidence="9">
    <location>
        <begin position="1"/>
        <end position="103"/>
    </location>
</feature>
<dbReference type="Gene3D" id="1.10.287.450">
    <property type="entry name" value="Helix hairpin bin"/>
    <property type="match status" value="1"/>
</dbReference>
<comment type="similarity">
    <text evidence="6">Belongs to the XRCC4-XLF family. XLF subfamily.</text>
</comment>
<dbReference type="InterPro" id="IPR052287">
    <property type="entry name" value="NHEJ_factor"/>
</dbReference>
<keyword evidence="11" id="KW-1185">Reference proteome</keyword>
<evidence type="ECO:0000256" key="2">
    <source>
        <dbReference type="ARBA" id="ARBA00022763"/>
    </source>
</evidence>
<protein>
    <recommendedName>
        <fullName evidence="7">Non-homologous end-joining factor 1</fullName>
    </recommendedName>
</protein>
<evidence type="ECO:0000256" key="3">
    <source>
        <dbReference type="ARBA" id="ARBA00023125"/>
    </source>
</evidence>
<dbReference type="EMBL" id="JASPKY010000056">
    <property type="protein sequence ID" value="KAK9744636.1"/>
    <property type="molecule type" value="Genomic_DNA"/>
</dbReference>
<dbReference type="Pfam" id="PF09302">
    <property type="entry name" value="XLF"/>
    <property type="match status" value="1"/>
</dbReference>
<evidence type="ECO:0000256" key="8">
    <source>
        <dbReference type="SAM" id="MobiDB-lite"/>
    </source>
</evidence>
<dbReference type="GO" id="GO:0045027">
    <property type="term" value="F:DNA end binding"/>
    <property type="evidence" value="ECO:0007669"/>
    <property type="project" value="TreeGrafter"/>
</dbReference>
<dbReference type="Gene3D" id="2.170.210.10">
    <property type="entry name" value="DNA double-strand break repair and VJ recombination XRCC4, N-terminal"/>
    <property type="match status" value="1"/>
</dbReference>
<dbReference type="CDD" id="cd22285">
    <property type="entry name" value="HD_XLF_N"/>
    <property type="match status" value="1"/>
</dbReference>
<comment type="subcellular location">
    <subcellularLocation>
        <location evidence="1">Nucleus</location>
    </subcellularLocation>
</comment>
<sequence length="225" mass="26423">MWKSFQCGNDVFLIKFTSDTTHTFYLTDLQSLWMEELDDNEMQERFQSQNRFCIDANVAEEIKTLIDNASSDTVHITKTDTVINMEINVKIDDFPLKFFWELDVQSSDELFRIFTLSLINTIQYLELEQGRLHEIIGKKDREIEEYKKEYGEISRDVLKTEKFVKKDGVDTAGSELLLDMLTNKEIFPQLMNKYGTEAVKKKSKSLEKNVPKKKKLKPYIPKHVT</sequence>
<dbReference type="Proteomes" id="UP001458880">
    <property type="component" value="Unassembled WGS sequence"/>
</dbReference>
<dbReference type="PANTHER" id="PTHR32235:SF1">
    <property type="entry name" value="NON-HOMOLOGOUS END-JOINING FACTOR 1"/>
    <property type="match status" value="1"/>
</dbReference>
<gene>
    <name evidence="10" type="ORF">QE152_g7635</name>
</gene>
<accession>A0AAW1MET1</accession>
<proteinExistence type="inferred from homology"/>
<evidence type="ECO:0000256" key="5">
    <source>
        <dbReference type="ARBA" id="ARBA00023242"/>
    </source>
</evidence>
<name>A0AAW1MET1_POPJA</name>
<evidence type="ECO:0000256" key="6">
    <source>
        <dbReference type="ARBA" id="ARBA00025747"/>
    </source>
</evidence>
<keyword evidence="5" id="KW-0539">Nucleus</keyword>
<comment type="caution">
    <text evidence="10">The sequence shown here is derived from an EMBL/GenBank/DDBJ whole genome shotgun (WGS) entry which is preliminary data.</text>
</comment>
<dbReference type="GO" id="GO:0006303">
    <property type="term" value="P:double-strand break repair via nonhomologous end joining"/>
    <property type="evidence" value="ECO:0007669"/>
    <property type="project" value="TreeGrafter"/>
</dbReference>
<evidence type="ECO:0000313" key="10">
    <source>
        <dbReference type="EMBL" id="KAK9744636.1"/>
    </source>
</evidence>
<evidence type="ECO:0000313" key="11">
    <source>
        <dbReference type="Proteomes" id="UP001458880"/>
    </source>
</evidence>
<evidence type="ECO:0000256" key="7">
    <source>
        <dbReference type="ARBA" id="ARBA00044529"/>
    </source>
</evidence>
<dbReference type="GO" id="GO:0032807">
    <property type="term" value="C:DNA ligase IV complex"/>
    <property type="evidence" value="ECO:0007669"/>
    <property type="project" value="TreeGrafter"/>
</dbReference>
<keyword evidence="2" id="KW-0227">DNA damage</keyword>
<reference evidence="10 11" key="1">
    <citation type="journal article" date="2024" name="BMC Genomics">
        <title>De novo assembly and annotation of Popillia japonica's genome with initial clues to its potential as an invasive pest.</title>
        <authorList>
            <person name="Cucini C."/>
            <person name="Boschi S."/>
            <person name="Funari R."/>
            <person name="Cardaioli E."/>
            <person name="Iannotti N."/>
            <person name="Marturano G."/>
            <person name="Paoli F."/>
            <person name="Bruttini M."/>
            <person name="Carapelli A."/>
            <person name="Frati F."/>
            <person name="Nardi F."/>
        </authorList>
    </citation>
    <scope>NUCLEOTIDE SEQUENCE [LARGE SCALE GENOMIC DNA]</scope>
    <source>
        <strain evidence="10">DMR45628</strain>
    </source>
</reference>
<dbReference type="AlphaFoldDB" id="A0AAW1MET1"/>
<evidence type="ECO:0000259" key="9">
    <source>
        <dbReference type="Pfam" id="PF09302"/>
    </source>
</evidence>
<evidence type="ECO:0000256" key="1">
    <source>
        <dbReference type="ARBA" id="ARBA00004123"/>
    </source>
</evidence>
<keyword evidence="3" id="KW-0238">DNA-binding</keyword>